<dbReference type="Pfam" id="PF00528">
    <property type="entry name" value="BPD_transp_1"/>
    <property type="match status" value="1"/>
</dbReference>
<evidence type="ECO:0000256" key="2">
    <source>
        <dbReference type="ARBA" id="ARBA00022448"/>
    </source>
</evidence>
<comment type="similarity">
    <text evidence="7">Belongs to the binding-protein-dependent transport system permease family.</text>
</comment>
<dbReference type="KEGG" id="sth:STH488"/>
<dbReference type="PROSITE" id="PS50928">
    <property type="entry name" value="ABC_TM1"/>
    <property type="match status" value="1"/>
</dbReference>
<dbReference type="CDD" id="cd06261">
    <property type="entry name" value="TM_PBP2"/>
    <property type="match status" value="1"/>
</dbReference>
<evidence type="ECO:0000256" key="3">
    <source>
        <dbReference type="ARBA" id="ARBA00022475"/>
    </source>
</evidence>
<proteinExistence type="inferred from homology"/>
<dbReference type="EMBL" id="AP006840">
    <property type="protein sequence ID" value="BAD39473.1"/>
    <property type="molecule type" value="Genomic_DNA"/>
</dbReference>
<keyword evidence="3" id="KW-1003">Cell membrane</keyword>
<keyword evidence="2 7" id="KW-0813">Transport</keyword>
<keyword evidence="10" id="KW-1185">Reference proteome</keyword>
<dbReference type="GO" id="GO:0022857">
    <property type="term" value="F:transmembrane transporter activity"/>
    <property type="evidence" value="ECO:0007669"/>
    <property type="project" value="InterPro"/>
</dbReference>
<organism evidence="9 10">
    <name type="scientific">Symbiobacterium thermophilum (strain DSM 24528 / JCM 14929 / IAM 14863 / T)</name>
    <dbReference type="NCBI Taxonomy" id="292459"/>
    <lineage>
        <taxon>Bacteria</taxon>
        <taxon>Bacillati</taxon>
        <taxon>Bacillota</taxon>
        <taxon>Clostridia</taxon>
        <taxon>Eubacteriales</taxon>
        <taxon>Symbiobacteriaceae</taxon>
        <taxon>Symbiobacterium</taxon>
    </lineage>
</organism>
<feature type="transmembrane region" description="Helical" evidence="7">
    <location>
        <begin position="51"/>
        <end position="76"/>
    </location>
</feature>
<keyword evidence="4 7" id="KW-0812">Transmembrane</keyword>
<dbReference type="Proteomes" id="UP000000417">
    <property type="component" value="Chromosome"/>
</dbReference>
<feature type="domain" description="ABC transmembrane type-1" evidence="8">
    <location>
        <begin position="21"/>
        <end position="207"/>
    </location>
</feature>
<dbReference type="eggNOG" id="COG0765">
    <property type="taxonomic scope" value="Bacteria"/>
</dbReference>
<dbReference type="STRING" id="292459.STH488"/>
<dbReference type="InterPro" id="IPR043429">
    <property type="entry name" value="ArtM/GltK/GlnP/TcyL/YhdX-like"/>
</dbReference>
<dbReference type="Gene3D" id="1.10.3720.10">
    <property type="entry name" value="MetI-like"/>
    <property type="match status" value="1"/>
</dbReference>
<evidence type="ECO:0000313" key="9">
    <source>
        <dbReference type="EMBL" id="BAD39473.1"/>
    </source>
</evidence>
<feature type="transmembrane region" description="Helical" evidence="7">
    <location>
        <begin position="21"/>
        <end position="45"/>
    </location>
</feature>
<dbReference type="PANTHER" id="PTHR30614:SF41">
    <property type="entry name" value="INNER MEMBRANE AMINO-ACID ABC TRANSPORTER PERMEASE PROTEIN YHDY"/>
    <property type="match status" value="1"/>
</dbReference>
<gene>
    <name evidence="9" type="ordered locus">STH488</name>
</gene>
<sequence length="219" mass="24754">MIEELAVLAEWHNVRFMLDGLLITLRISALTIVFSFFLGTLLGVMRYSGHWLFARIAAVYIESFRASPLILLILLFRFTMPMKPVDSGTLAMTLFTAAIVGEIVRGGLNSVDKGQWEAARSQGFTWWQTMQHIVLPQALRKMIPPLTGQFITVVKDTSYVWVTGVQELTGKGVIILGKHGSTVQFFAIFGTIGLIYYVLCLTINRIGLWQERRMSWLTH</sequence>
<name>Q67S70_SYMTH</name>
<dbReference type="GO" id="GO:0006865">
    <property type="term" value="P:amino acid transport"/>
    <property type="evidence" value="ECO:0007669"/>
    <property type="project" value="TreeGrafter"/>
</dbReference>
<comment type="subcellular location">
    <subcellularLocation>
        <location evidence="1 7">Cell membrane</location>
        <topology evidence="1 7">Multi-pass membrane protein</topology>
    </subcellularLocation>
</comment>
<evidence type="ECO:0000259" key="8">
    <source>
        <dbReference type="PROSITE" id="PS50928"/>
    </source>
</evidence>
<evidence type="ECO:0000256" key="4">
    <source>
        <dbReference type="ARBA" id="ARBA00022692"/>
    </source>
</evidence>
<evidence type="ECO:0000256" key="7">
    <source>
        <dbReference type="RuleBase" id="RU363032"/>
    </source>
</evidence>
<evidence type="ECO:0000313" key="10">
    <source>
        <dbReference type="Proteomes" id="UP000000417"/>
    </source>
</evidence>
<evidence type="ECO:0000256" key="6">
    <source>
        <dbReference type="ARBA" id="ARBA00023136"/>
    </source>
</evidence>
<reference evidence="9 10" key="1">
    <citation type="journal article" date="2004" name="Nucleic Acids Res.">
        <title>Genome sequence of Symbiobacterium thermophilum, an uncultivable bacterium that depends on microbial commensalism.</title>
        <authorList>
            <person name="Ueda K."/>
            <person name="Yamashita A."/>
            <person name="Ishikawa J."/>
            <person name="Shimada M."/>
            <person name="Watsuji T."/>
            <person name="Morimura K."/>
            <person name="Ikeda H."/>
            <person name="Hattori M."/>
            <person name="Beppu T."/>
        </authorList>
    </citation>
    <scope>NUCLEOTIDE SEQUENCE [LARGE SCALE GENOMIC DNA]</scope>
    <source>
        <strain evidence="10">T / IAM 14863</strain>
    </source>
</reference>
<accession>Q67S70</accession>
<keyword evidence="6 7" id="KW-0472">Membrane</keyword>
<dbReference type="GO" id="GO:0043190">
    <property type="term" value="C:ATP-binding cassette (ABC) transporter complex"/>
    <property type="evidence" value="ECO:0007669"/>
    <property type="project" value="InterPro"/>
</dbReference>
<keyword evidence="5 7" id="KW-1133">Transmembrane helix</keyword>
<dbReference type="InterPro" id="IPR010065">
    <property type="entry name" value="AA_ABC_transptr_permease_3TM"/>
</dbReference>
<dbReference type="NCBIfam" id="TIGR01726">
    <property type="entry name" value="HEQRo_perm_3TM"/>
    <property type="match status" value="1"/>
</dbReference>
<evidence type="ECO:0000256" key="1">
    <source>
        <dbReference type="ARBA" id="ARBA00004651"/>
    </source>
</evidence>
<protein>
    <submittedName>
        <fullName evidence="9">Amino acid ABC transporter permease protein</fullName>
    </submittedName>
</protein>
<dbReference type="InterPro" id="IPR035906">
    <property type="entry name" value="MetI-like_sf"/>
</dbReference>
<dbReference type="HOGENOM" id="CLU_019602_1_0_9"/>
<dbReference type="InterPro" id="IPR000515">
    <property type="entry name" value="MetI-like"/>
</dbReference>
<evidence type="ECO:0000256" key="5">
    <source>
        <dbReference type="ARBA" id="ARBA00022989"/>
    </source>
</evidence>
<dbReference type="PANTHER" id="PTHR30614">
    <property type="entry name" value="MEMBRANE COMPONENT OF AMINO ACID ABC TRANSPORTER"/>
    <property type="match status" value="1"/>
</dbReference>
<dbReference type="SUPFAM" id="SSF161098">
    <property type="entry name" value="MetI-like"/>
    <property type="match status" value="1"/>
</dbReference>
<dbReference type="AlphaFoldDB" id="Q67S70"/>
<feature type="transmembrane region" description="Helical" evidence="7">
    <location>
        <begin position="185"/>
        <end position="204"/>
    </location>
</feature>